<dbReference type="AlphaFoldDB" id="A0AAN6MDQ1"/>
<dbReference type="CDD" id="cd00519">
    <property type="entry name" value="Lipase_3"/>
    <property type="match status" value="1"/>
</dbReference>
<dbReference type="PANTHER" id="PTHR45856">
    <property type="entry name" value="ALPHA/BETA-HYDROLASES SUPERFAMILY PROTEIN"/>
    <property type="match status" value="1"/>
</dbReference>
<evidence type="ECO:0000313" key="6">
    <source>
        <dbReference type="Proteomes" id="UP001303889"/>
    </source>
</evidence>
<gene>
    <name evidence="5" type="ORF">C8A05DRAFT_19006</name>
</gene>
<dbReference type="Pfam" id="PF01764">
    <property type="entry name" value="Lipase_3"/>
    <property type="match status" value="1"/>
</dbReference>
<dbReference type="InterPro" id="IPR029058">
    <property type="entry name" value="AB_hydrolase_fold"/>
</dbReference>
<organism evidence="5 6">
    <name type="scientific">Staphylotrichum tortipilum</name>
    <dbReference type="NCBI Taxonomy" id="2831512"/>
    <lineage>
        <taxon>Eukaryota</taxon>
        <taxon>Fungi</taxon>
        <taxon>Dikarya</taxon>
        <taxon>Ascomycota</taxon>
        <taxon>Pezizomycotina</taxon>
        <taxon>Sordariomycetes</taxon>
        <taxon>Sordariomycetidae</taxon>
        <taxon>Sordariales</taxon>
        <taxon>Chaetomiaceae</taxon>
        <taxon>Staphylotrichum</taxon>
    </lineage>
</organism>
<evidence type="ECO:0000259" key="4">
    <source>
        <dbReference type="Pfam" id="PF01764"/>
    </source>
</evidence>
<comment type="catalytic activity">
    <reaction evidence="3">
        <text>a monoacylglycerol + H2O = glycerol + a fatty acid + H(+)</text>
        <dbReference type="Rhea" id="RHEA:15245"/>
        <dbReference type="ChEBI" id="CHEBI:15377"/>
        <dbReference type="ChEBI" id="CHEBI:15378"/>
        <dbReference type="ChEBI" id="CHEBI:17408"/>
        <dbReference type="ChEBI" id="CHEBI:17754"/>
        <dbReference type="ChEBI" id="CHEBI:28868"/>
    </reaction>
</comment>
<dbReference type="Gene3D" id="3.40.50.1820">
    <property type="entry name" value="alpha/beta hydrolase"/>
    <property type="match status" value="1"/>
</dbReference>
<dbReference type="PANTHER" id="PTHR45856:SF11">
    <property type="entry name" value="FUNGAL LIPASE-LIKE DOMAIN-CONTAINING PROTEIN"/>
    <property type="match status" value="1"/>
</dbReference>
<evidence type="ECO:0000313" key="5">
    <source>
        <dbReference type="EMBL" id="KAK3898407.1"/>
    </source>
</evidence>
<comment type="catalytic activity">
    <reaction evidence="2">
        <text>a diacylglycerol + H2O = a monoacylglycerol + a fatty acid + H(+)</text>
        <dbReference type="Rhea" id="RHEA:32731"/>
        <dbReference type="ChEBI" id="CHEBI:15377"/>
        <dbReference type="ChEBI" id="CHEBI:15378"/>
        <dbReference type="ChEBI" id="CHEBI:17408"/>
        <dbReference type="ChEBI" id="CHEBI:18035"/>
        <dbReference type="ChEBI" id="CHEBI:28868"/>
    </reaction>
</comment>
<dbReference type="InterPro" id="IPR002921">
    <property type="entry name" value="Fungal_lipase-type"/>
</dbReference>
<dbReference type="GO" id="GO:0006629">
    <property type="term" value="P:lipid metabolic process"/>
    <property type="evidence" value="ECO:0007669"/>
    <property type="project" value="InterPro"/>
</dbReference>
<name>A0AAN6MDQ1_9PEZI</name>
<keyword evidence="6" id="KW-1185">Reference proteome</keyword>
<dbReference type="InterPro" id="IPR051218">
    <property type="entry name" value="Sec_MonoDiacylglyc_Lipase"/>
</dbReference>
<comment type="similarity">
    <text evidence="1">Belongs to the AB hydrolase superfamily. Lipase family. Class 3 subfamily.</text>
</comment>
<evidence type="ECO:0000256" key="1">
    <source>
        <dbReference type="ARBA" id="ARBA00043996"/>
    </source>
</evidence>
<accession>A0AAN6MDQ1</accession>
<dbReference type="GO" id="GO:0016787">
    <property type="term" value="F:hydrolase activity"/>
    <property type="evidence" value="ECO:0007669"/>
    <property type="project" value="UniProtKB-KW"/>
</dbReference>
<reference evidence="5" key="2">
    <citation type="submission" date="2023-05" db="EMBL/GenBank/DDBJ databases">
        <authorList>
            <consortium name="Lawrence Berkeley National Laboratory"/>
            <person name="Steindorff A."/>
            <person name="Hensen N."/>
            <person name="Bonometti L."/>
            <person name="Westerberg I."/>
            <person name="Brannstrom I.O."/>
            <person name="Guillou S."/>
            <person name="Cros-Aarteil S."/>
            <person name="Calhoun S."/>
            <person name="Haridas S."/>
            <person name="Kuo A."/>
            <person name="Mondo S."/>
            <person name="Pangilinan J."/>
            <person name="Riley R."/>
            <person name="Labutti K."/>
            <person name="Andreopoulos B."/>
            <person name="Lipzen A."/>
            <person name="Chen C."/>
            <person name="Yanf M."/>
            <person name="Daum C."/>
            <person name="Ng V."/>
            <person name="Clum A."/>
            <person name="Ohm R."/>
            <person name="Martin F."/>
            <person name="Silar P."/>
            <person name="Natvig D."/>
            <person name="Lalanne C."/>
            <person name="Gautier V."/>
            <person name="Ament-Velasquez S.L."/>
            <person name="Kruys A."/>
            <person name="Hutchinson M.I."/>
            <person name="Powell A.J."/>
            <person name="Barry K."/>
            <person name="Miller A.N."/>
            <person name="Grigoriev I.V."/>
            <person name="Debuchy R."/>
            <person name="Gladieux P."/>
            <person name="Thoren M.H."/>
            <person name="Johannesson H."/>
        </authorList>
    </citation>
    <scope>NUCLEOTIDE SEQUENCE</scope>
    <source>
        <strain evidence="5">CBS 103.79</strain>
    </source>
</reference>
<dbReference type="EMBL" id="MU855942">
    <property type="protein sequence ID" value="KAK3898407.1"/>
    <property type="molecule type" value="Genomic_DNA"/>
</dbReference>
<dbReference type="Proteomes" id="UP001303889">
    <property type="component" value="Unassembled WGS sequence"/>
</dbReference>
<comment type="caution">
    <text evidence="5">The sequence shown here is derived from an EMBL/GenBank/DDBJ whole genome shotgun (WGS) entry which is preliminary data.</text>
</comment>
<evidence type="ECO:0000256" key="3">
    <source>
        <dbReference type="ARBA" id="ARBA00048461"/>
    </source>
</evidence>
<feature type="domain" description="Fungal lipase-type" evidence="4">
    <location>
        <begin position="168"/>
        <end position="320"/>
    </location>
</feature>
<protein>
    <submittedName>
        <fullName evidence="5">Alpha/Beta hydrolase protein</fullName>
    </submittedName>
</protein>
<proteinExistence type="inferred from homology"/>
<dbReference type="SUPFAM" id="SSF53474">
    <property type="entry name" value="alpha/beta-Hydrolases"/>
    <property type="match status" value="1"/>
</dbReference>
<sequence>MLASSPAVAASAGILARASSNIIPNFGFMSVQNSTGASAAIAELSKHIDILLTDWSSSDDFGARRRQLENQVNKKAEEYTNARLDTQRDASPWQHTAADLAVLAAAIKCSVAMYDPSKKPVDDKLSFEIVHSIPASATGLIKATTFTRVSVTSPSVAVSGGGSFPALVIAVRGSMTLIDWVVNGNHETRDAREMFDSADWLPKERAHDSFKVHSGFRNGAKALIPAVKQQLLQAADSGRATHIIFTGHSAGGAIASLLYLHFLGIARQTFPSLRLSLATFGSPPILSPPVTDLLNTHLSGHPNADLAVAVVNETDVATRADKAYLLSLVNLYRSIDGLAPIAPGEEDEGTGTESDGLKPVKGEWDLPPPVLHHVGNLVVLKEVGEDEEDEPVMGAFRVEGTTFARLLFCSSRAHHKEVYLGAVERLRGAEEGV</sequence>
<keyword evidence="5" id="KW-0378">Hydrolase</keyword>
<reference evidence="5" key="1">
    <citation type="journal article" date="2023" name="Mol. Phylogenet. Evol.">
        <title>Genome-scale phylogeny and comparative genomics of the fungal order Sordariales.</title>
        <authorList>
            <person name="Hensen N."/>
            <person name="Bonometti L."/>
            <person name="Westerberg I."/>
            <person name="Brannstrom I.O."/>
            <person name="Guillou S."/>
            <person name="Cros-Aarteil S."/>
            <person name="Calhoun S."/>
            <person name="Haridas S."/>
            <person name="Kuo A."/>
            <person name="Mondo S."/>
            <person name="Pangilinan J."/>
            <person name="Riley R."/>
            <person name="LaButti K."/>
            <person name="Andreopoulos B."/>
            <person name="Lipzen A."/>
            <person name="Chen C."/>
            <person name="Yan M."/>
            <person name="Daum C."/>
            <person name="Ng V."/>
            <person name="Clum A."/>
            <person name="Steindorff A."/>
            <person name="Ohm R.A."/>
            <person name="Martin F."/>
            <person name="Silar P."/>
            <person name="Natvig D.O."/>
            <person name="Lalanne C."/>
            <person name="Gautier V."/>
            <person name="Ament-Velasquez S.L."/>
            <person name="Kruys A."/>
            <person name="Hutchinson M.I."/>
            <person name="Powell A.J."/>
            <person name="Barry K."/>
            <person name="Miller A.N."/>
            <person name="Grigoriev I.V."/>
            <person name="Debuchy R."/>
            <person name="Gladieux P."/>
            <person name="Hiltunen Thoren M."/>
            <person name="Johannesson H."/>
        </authorList>
    </citation>
    <scope>NUCLEOTIDE SEQUENCE</scope>
    <source>
        <strain evidence="5">CBS 103.79</strain>
    </source>
</reference>
<evidence type="ECO:0000256" key="2">
    <source>
        <dbReference type="ARBA" id="ARBA00047591"/>
    </source>
</evidence>